<evidence type="ECO:0000313" key="4">
    <source>
        <dbReference type="Proteomes" id="UP000324974"/>
    </source>
</evidence>
<reference evidence="4" key="1">
    <citation type="submission" date="2019-08" db="EMBL/GenBank/DDBJ databases">
        <title>Limnoglobus roseus gen. nov., sp. nov., a novel freshwater planctomycete with a giant genome from the family Gemmataceae.</title>
        <authorList>
            <person name="Kulichevskaya I.S."/>
            <person name="Naumoff D.G."/>
            <person name="Miroshnikov K."/>
            <person name="Ivanova A."/>
            <person name="Philippov D.A."/>
            <person name="Hakobyan A."/>
            <person name="Rijpstra I.C."/>
            <person name="Sinninghe Damste J.S."/>
            <person name="Liesack W."/>
            <person name="Dedysh S.N."/>
        </authorList>
    </citation>
    <scope>NUCLEOTIDE SEQUENCE [LARGE SCALE GENOMIC DNA]</scope>
    <source>
        <strain evidence="4">PX52</strain>
    </source>
</reference>
<sequence>MSSRTAPNEPMSPLEHFLTTLFAVWIGAMLAGTCLFFGGRAWVRGEITQAAEKSSKEANENLKKWQADRPADTKLSDRLKKATDQLEADQKKLEEAFRPKDDPK</sequence>
<protein>
    <submittedName>
        <fullName evidence="3">Uncharacterized protein</fullName>
    </submittedName>
</protein>
<feature type="region of interest" description="Disordered" evidence="1">
    <location>
        <begin position="54"/>
        <end position="104"/>
    </location>
</feature>
<name>A0A5C1AH08_9BACT</name>
<accession>A0A5C1AH08</accession>
<gene>
    <name evidence="3" type="ORF">PX52LOC_05527</name>
</gene>
<feature type="transmembrane region" description="Helical" evidence="2">
    <location>
        <begin position="20"/>
        <end position="43"/>
    </location>
</feature>
<keyword evidence="2" id="KW-0472">Membrane</keyword>
<dbReference type="Proteomes" id="UP000324974">
    <property type="component" value="Chromosome"/>
</dbReference>
<proteinExistence type="predicted"/>
<dbReference type="KEGG" id="lrs:PX52LOC_05527"/>
<dbReference type="RefSeq" id="WP_149113009.1">
    <property type="nucleotide sequence ID" value="NZ_CP042425.1"/>
</dbReference>
<dbReference type="AlphaFoldDB" id="A0A5C1AH08"/>
<evidence type="ECO:0000256" key="2">
    <source>
        <dbReference type="SAM" id="Phobius"/>
    </source>
</evidence>
<dbReference type="EMBL" id="CP042425">
    <property type="protein sequence ID" value="QEL18501.1"/>
    <property type="molecule type" value="Genomic_DNA"/>
</dbReference>
<evidence type="ECO:0000313" key="3">
    <source>
        <dbReference type="EMBL" id="QEL18501.1"/>
    </source>
</evidence>
<keyword evidence="2" id="KW-1133">Transmembrane helix</keyword>
<keyword evidence="4" id="KW-1185">Reference proteome</keyword>
<evidence type="ECO:0000256" key="1">
    <source>
        <dbReference type="SAM" id="MobiDB-lite"/>
    </source>
</evidence>
<keyword evidence="2" id="KW-0812">Transmembrane</keyword>
<organism evidence="3 4">
    <name type="scientific">Limnoglobus roseus</name>
    <dbReference type="NCBI Taxonomy" id="2598579"/>
    <lineage>
        <taxon>Bacteria</taxon>
        <taxon>Pseudomonadati</taxon>
        <taxon>Planctomycetota</taxon>
        <taxon>Planctomycetia</taxon>
        <taxon>Gemmatales</taxon>
        <taxon>Gemmataceae</taxon>
        <taxon>Limnoglobus</taxon>
    </lineage>
</organism>